<proteinExistence type="predicted"/>
<dbReference type="InterPro" id="IPR043502">
    <property type="entry name" value="DNA/RNA_pol_sf"/>
</dbReference>
<keyword evidence="3" id="KW-1185">Reference proteome</keyword>
<dbReference type="EnsemblMetazoa" id="XM_050660380.1">
    <property type="protein sequence ID" value="XP_050516337.1"/>
    <property type="gene ID" value="LOC126891197"/>
</dbReference>
<dbReference type="PANTHER" id="PTHR47027">
    <property type="entry name" value="REVERSE TRANSCRIPTASE DOMAIN-CONTAINING PROTEIN"/>
    <property type="match status" value="1"/>
</dbReference>
<feature type="domain" description="Reverse transcriptase" evidence="1">
    <location>
        <begin position="1"/>
        <end position="136"/>
    </location>
</feature>
<evidence type="ECO:0000313" key="2">
    <source>
        <dbReference type="EnsemblMetazoa" id="XP_050516337.1"/>
    </source>
</evidence>
<protein>
    <recommendedName>
        <fullName evidence="1">Reverse transcriptase domain-containing protein</fullName>
    </recommendedName>
</protein>
<dbReference type="PROSITE" id="PS50878">
    <property type="entry name" value="RT_POL"/>
    <property type="match status" value="1"/>
</dbReference>
<dbReference type="Proteomes" id="UP001652700">
    <property type="component" value="Unplaced"/>
</dbReference>
<evidence type="ECO:0000259" key="1">
    <source>
        <dbReference type="PROSITE" id="PS50878"/>
    </source>
</evidence>
<name>A0ABM5L1M0_DIAVI</name>
<reference evidence="2" key="1">
    <citation type="submission" date="2025-05" db="UniProtKB">
        <authorList>
            <consortium name="EnsemblMetazoa"/>
        </authorList>
    </citation>
    <scope>IDENTIFICATION</scope>
</reference>
<dbReference type="Pfam" id="PF00078">
    <property type="entry name" value="RVT_1"/>
    <property type="match status" value="1"/>
</dbReference>
<dbReference type="GeneID" id="126891197"/>
<dbReference type="PANTHER" id="PTHR47027:SF20">
    <property type="entry name" value="REVERSE TRANSCRIPTASE-LIKE PROTEIN WITH RNA-DIRECTED DNA POLYMERASE DOMAIN"/>
    <property type="match status" value="1"/>
</dbReference>
<organism evidence="2 3">
    <name type="scientific">Diabrotica virgifera virgifera</name>
    <name type="common">western corn rootworm</name>
    <dbReference type="NCBI Taxonomy" id="50390"/>
    <lineage>
        <taxon>Eukaryota</taxon>
        <taxon>Metazoa</taxon>
        <taxon>Ecdysozoa</taxon>
        <taxon>Arthropoda</taxon>
        <taxon>Hexapoda</taxon>
        <taxon>Insecta</taxon>
        <taxon>Pterygota</taxon>
        <taxon>Neoptera</taxon>
        <taxon>Endopterygota</taxon>
        <taxon>Coleoptera</taxon>
        <taxon>Polyphaga</taxon>
        <taxon>Cucujiformia</taxon>
        <taxon>Chrysomeloidea</taxon>
        <taxon>Chrysomelidae</taxon>
        <taxon>Galerucinae</taxon>
        <taxon>Diabroticina</taxon>
        <taxon>Diabroticites</taxon>
        <taxon>Diabrotica</taxon>
    </lineage>
</organism>
<dbReference type="InterPro" id="IPR000477">
    <property type="entry name" value="RT_dom"/>
</dbReference>
<dbReference type="RefSeq" id="XP_050516337.1">
    <property type="nucleotide sequence ID" value="XM_050660380.1"/>
</dbReference>
<accession>A0ABM5L1M0</accession>
<dbReference type="SUPFAM" id="SSF56672">
    <property type="entry name" value="DNA/RNA polymerases"/>
    <property type="match status" value="1"/>
</dbReference>
<sequence length="457" mass="52377">MQVAASDGFTSQLDISAGVLQGESLSPILFSLFLADIETFFLDSGVTGINIGNKRDIVLLLYADDLVIVAESEVELGKSLRALERYSDQNYLKVNTSKTKIVVFSRGGGIPKACTFSYKNKPIDIVSKFTYLGITFSSSSLFREMAYDTVQKAKHAIGATIPLMTKTKMDSWTSQIHLLNSLILSIVTNCIVIGGLRYADILERVQLTFLKPILLVPINTPDFAVRLETSTAKFSLVIFQHMLNWLIKLYEMEENRLPKMCFLRQLEITRIENKYNWASQVKNLLEFANCQRSWRDINVAFLKANKNDLIDTFKQKVNQNDLRQLNDSSFLTFYRALDLSDQPQQYLHIRMPLQFTRTIAQLRLSNEFCIRFTFQGLTYKIDPKQLCTICNKRELETLRHLLFECPIYTAMRPQNITNLLNPEYLANTLNNITPSTAKTISNHIWNILKLRAFVINE</sequence>
<evidence type="ECO:0000313" key="3">
    <source>
        <dbReference type="Proteomes" id="UP001652700"/>
    </source>
</evidence>